<evidence type="ECO:0000256" key="1">
    <source>
        <dbReference type="SAM" id="SignalP"/>
    </source>
</evidence>
<dbReference type="AlphaFoldDB" id="A0A1M7YPB4"/>
<feature type="signal peptide" evidence="1">
    <location>
        <begin position="1"/>
        <end position="19"/>
    </location>
</feature>
<feature type="chain" id="PRO_5012681058" description="Lipoprotein" evidence="1">
    <location>
        <begin position="20"/>
        <end position="246"/>
    </location>
</feature>
<proteinExistence type="predicted"/>
<keyword evidence="1" id="KW-0732">Signal</keyword>
<gene>
    <name evidence="2" type="ORF">VQ7734_00178</name>
</gene>
<evidence type="ECO:0008006" key="4">
    <source>
        <dbReference type="Google" id="ProtNLM"/>
    </source>
</evidence>
<name>A0A1M7YPB4_9VIBR</name>
<protein>
    <recommendedName>
        <fullName evidence="4">Lipoprotein</fullName>
    </recommendedName>
</protein>
<keyword evidence="3" id="KW-1185">Reference proteome</keyword>
<organism evidence="2 3">
    <name type="scientific">Vibrio quintilis</name>
    <dbReference type="NCBI Taxonomy" id="1117707"/>
    <lineage>
        <taxon>Bacteria</taxon>
        <taxon>Pseudomonadati</taxon>
        <taxon>Pseudomonadota</taxon>
        <taxon>Gammaproteobacteria</taxon>
        <taxon>Vibrionales</taxon>
        <taxon>Vibrionaceae</taxon>
        <taxon>Vibrio</taxon>
    </lineage>
</organism>
<reference evidence="3" key="1">
    <citation type="submission" date="2016-12" db="EMBL/GenBank/DDBJ databases">
        <authorList>
            <person name="Rodrigo-Torres L."/>
            <person name="Arahal R.D."/>
            <person name="Lucena T."/>
        </authorList>
    </citation>
    <scope>NUCLEOTIDE SEQUENCE [LARGE SCALE GENOMIC DNA]</scope>
</reference>
<accession>A0A1M7YPB4</accession>
<dbReference type="Proteomes" id="UP000184600">
    <property type="component" value="Unassembled WGS sequence"/>
</dbReference>
<dbReference type="OrthoDB" id="5862182at2"/>
<evidence type="ECO:0000313" key="3">
    <source>
        <dbReference type="Proteomes" id="UP000184600"/>
    </source>
</evidence>
<dbReference type="PROSITE" id="PS51257">
    <property type="entry name" value="PROKAR_LIPOPROTEIN"/>
    <property type="match status" value="1"/>
</dbReference>
<sequence>MKLPLGVGVCILSSVFLTACGNQDDDEATASSSSSSSSSLVSGFSKHNGIYVNTDDFAFMLIDSSRTTHNLIVGDIAGKDVYLTTSGNVENNNTYISKGLTYSDTNKFISSSSTKMTAAFTDVAAILTGTFNDESIVYSFNKKGSNSKSLSQIAGTYTDSDTGTVWTIQSSGTLNMNGSCLVSAKLTRNDSYFNLTDIAASNCNDSSYDGEYSDGVLMTVNYKNHDYLASVMYNQHAIIWAHVAIN</sequence>
<evidence type="ECO:0000313" key="2">
    <source>
        <dbReference type="EMBL" id="SHO54464.1"/>
    </source>
</evidence>
<dbReference type="RefSeq" id="WP_073579375.1">
    <property type="nucleotide sequence ID" value="NZ_AP024898.1"/>
</dbReference>
<dbReference type="EMBL" id="FRFG01000003">
    <property type="protein sequence ID" value="SHO54464.1"/>
    <property type="molecule type" value="Genomic_DNA"/>
</dbReference>